<dbReference type="STRING" id="1122973.GCA_000379925_00315"/>
<evidence type="ECO:0000256" key="2">
    <source>
        <dbReference type="ARBA" id="ARBA00011643"/>
    </source>
</evidence>
<dbReference type="Proteomes" id="UP000297225">
    <property type="component" value="Unassembled WGS sequence"/>
</dbReference>
<feature type="binding site" evidence="5">
    <location>
        <position position="64"/>
    </location>
    <ligand>
        <name>a divalent metal cation</name>
        <dbReference type="ChEBI" id="CHEBI:60240"/>
        <label>2</label>
    </ligand>
</feature>
<feature type="binding site" evidence="5">
    <location>
        <position position="65"/>
    </location>
    <ligand>
        <name>a divalent metal cation</name>
        <dbReference type="ChEBI" id="CHEBI:60240"/>
        <label>1</label>
    </ligand>
</feature>
<feature type="binding site" evidence="5">
    <location>
        <position position="227"/>
    </location>
    <ligand>
        <name>a divalent metal cation</name>
        <dbReference type="ChEBI" id="CHEBI:60240"/>
        <label>1</label>
    </ligand>
</feature>
<keyword evidence="4 5" id="KW-0479">Metal-binding</keyword>
<reference evidence="6 7" key="1">
    <citation type="submission" date="2019-03" db="EMBL/GenBank/DDBJ databases">
        <title>Porphyromonas levii Isolated from the Uterus of Dairy Cows.</title>
        <authorList>
            <person name="Francis A.M."/>
        </authorList>
    </citation>
    <scope>NUCLEOTIDE SEQUENCE [LARGE SCALE GENOMIC DNA]</scope>
    <source>
        <strain evidence="6 7">AF5678</strain>
    </source>
</reference>
<dbReference type="AlphaFoldDB" id="A0A4Y8WS17"/>
<dbReference type="RefSeq" id="WP_134849341.1">
    <property type="nucleotide sequence ID" value="NZ_CP197400.1"/>
</dbReference>
<dbReference type="InterPro" id="IPR036069">
    <property type="entry name" value="DUF34/NIF3_sf"/>
</dbReference>
<accession>A0A4Y8WS17</accession>
<dbReference type="SUPFAM" id="SSF102705">
    <property type="entry name" value="NIF3 (NGG1p interacting factor 3)-like"/>
    <property type="match status" value="1"/>
</dbReference>
<evidence type="ECO:0000256" key="5">
    <source>
        <dbReference type="PIRSR" id="PIRSR602678-1"/>
    </source>
</evidence>
<name>A0A4Y8WS17_9PORP</name>
<evidence type="ECO:0000313" key="7">
    <source>
        <dbReference type="Proteomes" id="UP000297225"/>
    </source>
</evidence>
<dbReference type="Gene3D" id="3.40.1390.30">
    <property type="entry name" value="NIF3 (NGG1p interacting factor 3)-like"/>
    <property type="match status" value="2"/>
</dbReference>
<gene>
    <name evidence="6" type="ORF">E4P47_01130</name>
</gene>
<organism evidence="6 7">
    <name type="scientific">Porphyromonas levii</name>
    <dbReference type="NCBI Taxonomy" id="28114"/>
    <lineage>
        <taxon>Bacteria</taxon>
        <taxon>Pseudomonadati</taxon>
        <taxon>Bacteroidota</taxon>
        <taxon>Bacteroidia</taxon>
        <taxon>Bacteroidales</taxon>
        <taxon>Porphyromonadaceae</taxon>
        <taxon>Porphyromonas</taxon>
    </lineage>
</organism>
<evidence type="ECO:0000256" key="1">
    <source>
        <dbReference type="ARBA" id="ARBA00006964"/>
    </source>
</evidence>
<dbReference type="NCBIfam" id="TIGR00486">
    <property type="entry name" value="YbgI_SA1388"/>
    <property type="match status" value="1"/>
</dbReference>
<dbReference type="GO" id="GO:0046872">
    <property type="term" value="F:metal ion binding"/>
    <property type="evidence" value="ECO:0007669"/>
    <property type="project" value="UniProtKB-KW"/>
</dbReference>
<feature type="binding site" evidence="5">
    <location>
        <position position="103"/>
    </location>
    <ligand>
        <name>a divalent metal cation</name>
        <dbReference type="ChEBI" id="CHEBI:60240"/>
        <label>1</label>
    </ligand>
</feature>
<keyword evidence="7" id="KW-1185">Reference proteome</keyword>
<comment type="caution">
    <text evidence="6">The sequence shown here is derived from an EMBL/GenBank/DDBJ whole genome shotgun (WGS) entry which is preliminary data.</text>
</comment>
<evidence type="ECO:0000313" key="6">
    <source>
        <dbReference type="EMBL" id="TFH97038.1"/>
    </source>
</evidence>
<evidence type="ECO:0000256" key="3">
    <source>
        <dbReference type="ARBA" id="ARBA00022112"/>
    </source>
</evidence>
<proteinExistence type="inferred from homology"/>
<dbReference type="FunFam" id="3.40.1390.30:FF:000001">
    <property type="entry name" value="GTP cyclohydrolase 1 type 2"/>
    <property type="match status" value="1"/>
</dbReference>
<protein>
    <recommendedName>
        <fullName evidence="3">GTP cyclohydrolase 1 type 2 homolog</fullName>
    </recommendedName>
</protein>
<dbReference type="PANTHER" id="PTHR13799:SF14">
    <property type="entry name" value="GTP CYCLOHYDROLASE 1 TYPE 2 HOMOLOG"/>
    <property type="match status" value="1"/>
</dbReference>
<dbReference type="OrthoDB" id="9792792at2"/>
<dbReference type="InterPro" id="IPR002678">
    <property type="entry name" value="DUF34/NIF3"/>
</dbReference>
<sequence length="260" mass="29021">MKIRELLDYLEERVPLDQQEDFDNSGIQCGDTSQEISGVLVAIDTTEAVIDEAIKMGCNLIVTHHPALFRATKSITPDYYINKCLMMAIKHDIVVYASHTSLDNDDEGVNVYWAHQMGLTDIQILEPQQNNPEIGSGVIGNLPYPVTIGELIFLMKRFQPITHVAHSQVLKERVQRIAYCGGSGNFLMKKAAQSGADVFITGEAKYNDYYDAEGLVTLMTIGHFESELLTKDILISIMSEKRGNFAIYNAKTCANPVHYV</sequence>
<dbReference type="Pfam" id="PF01784">
    <property type="entry name" value="DUF34_NIF3"/>
    <property type="match status" value="1"/>
</dbReference>
<dbReference type="GO" id="GO:0005737">
    <property type="term" value="C:cytoplasm"/>
    <property type="evidence" value="ECO:0007669"/>
    <property type="project" value="TreeGrafter"/>
</dbReference>
<evidence type="ECO:0000256" key="4">
    <source>
        <dbReference type="ARBA" id="ARBA00022723"/>
    </source>
</evidence>
<dbReference type="PANTHER" id="PTHR13799">
    <property type="entry name" value="NGG1 INTERACTING FACTOR 3"/>
    <property type="match status" value="1"/>
</dbReference>
<dbReference type="EMBL" id="SPNC01000008">
    <property type="protein sequence ID" value="TFH97038.1"/>
    <property type="molecule type" value="Genomic_DNA"/>
</dbReference>
<feature type="binding site" evidence="5">
    <location>
        <position position="223"/>
    </location>
    <ligand>
        <name>a divalent metal cation</name>
        <dbReference type="ChEBI" id="CHEBI:60240"/>
        <label>1</label>
    </ligand>
</feature>
<comment type="subunit">
    <text evidence="2">Homohexamer.</text>
</comment>
<comment type="similarity">
    <text evidence="1">Belongs to the GTP cyclohydrolase I type 2/NIF3 family.</text>
</comment>